<sequence length="303" mass="34495">MKKMLRPQLMLVFSLIFCLVFFSMQAYAQEKKCRLNIGASLHPYYSWAKNIVGDEANVTSIIPPGADPHAYQPMPSDMKKLENLDVVIINGIGHDEFIKPMLKAIENDKLVVINTSKGLPLIPVFGKHYAFEKGDKVSYNSHTYIAITGAIQQMQMIARKLGRLCPDQAPLFMKNARAYSMKLRNMLQSALMRIDMLNLNNLRIATVHDGYSYLFQELGIEVSAVVQPRHGVKPSARQLEDTIKRIKRAKVNVLFGELDYEKKYVDIIYKETGCRLYALSHISNGAYTKEFFEQAIQRNIDAL</sequence>
<gene>
    <name evidence="6" type="ORF">H206_00294</name>
</gene>
<keyword evidence="3 5" id="KW-0732">Signal</keyword>
<name>A0A444J0T6_9BACT</name>
<dbReference type="PANTHER" id="PTHR42953:SF3">
    <property type="entry name" value="HIGH-AFFINITY ZINC UPTAKE SYSTEM PROTEIN ZNUA"/>
    <property type="match status" value="1"/>
</dbReference>
<dbReference type="SUPFAM" id="SSF53807">
    <property type="entry name" value="Helical backbone' metal receptor"/>
    <property type="match status" value="1"/>
</dbReference>
<comment type="caution">
    <text evidence="6">The sequence shown here is derived from an EMBL/GenBank/DDBJ whole genome shotgun (WGS) entry which is preliminary data.</text>
</comment>
<evidence type="ECO:0000256" key="5">
    <source>
        <dbReference type="SAM" id="SignalP"/>
    </source>
</evidence>
<dbReference type="InterPro" id="IPR006128">
    <property type="entry name" value="Lipoprotein_PsaA-like"/>
</dbReference>
<dbReference type="GO" id="GO:0046872">
    <property type="term" value="F:metal ion binding"/>
    <property type="evidence" value="ECO:0007669"/>
    <property type="project" value="InterPro"/>
</dbReference>
<protein>
    <submittedName>
        <fullName evidence="6">Zinc transport system substrate-binding protein</fullName>
    </submittedName>
</protein>
<evidence type="ECO:0000256" key="2">
    <source>
        <dbReference type="ARBA" id="ARBA00022448"/>
    </source>
</evidence>
<feature type="signal peptide" evidence="5">
    <location>
        <begin position="1"/>
        <end position="28"/>
    </location>
</feature>
<evidence type="ECO:0000313" key="6">
    <source>
        <dbReference type="EMBL" id="RWX46560.1"/>
    </source>
</evidence>
<proteinExistence type="inferred from homology"/>
<dbReference type="InterPro" id="IPR006129">
    <property type="entry name" value="AdhesinB"/>
</dbReference>
<dbReference type="GO" id="GO:0007155">
    <property type="term" value="P:cell adhesion"/>
    <property type="evidence" value="ECO:0007669"/>
    <property type="project" value="InterPro"/>
</dbReference>
<dbReference type="InterPro" id="IPR050492">
    <property type="entry name" value="Bact_metal-bind_prot9"/>
</dbReference>
<dbReference type="PRINTS" id="PR00691">
    <property type="entry name" value="ADHESINB"/>
</dbReference>
<dbReference type="Proteomes" id="UP000287853">
    <property type="component" value="Unassembled WGS sequence"/>
</dbReference>
<dbReference type="GO" id="GO:0030001">
    <property type="term" value="P:metal ion transport"/>
    <property type="evidence" value="ECO:0007669"/>
    <property type="project" value="InterPro"/>
</dbReference>
<dbReference type="AlphaFoldDB" id="A0A444J0T6"/>
<dbReference type="PANTHER" id="PTHR42953">
    <property type="entry name" value="HIGH-AFFINITY ZINC UPTAKE SYSTEM PROTEIN ZNUA-RELATED"/>
    <property type="match status" value="1"/>
</dbReference>
<feature type="chain" id="PRO_5019174153" evidence="5">
    <location>
        <begin position="29"/>
        <end position="303"/>
    </location>
</feature>
<evidence type="ECO:0000256" key="3">
    <source>
        <dbReference type="ARBA" id="ARBA00022729"/>
    </source>
</evidence>
<evidence type="ECO:0000256" key="4">
    <source>
        <dbReference type="RuleBase" id="RU003512"/>
    </source>
</evidence>
<dbReference type="Pfam" id="PF01297">
    <property type="entry name" value="ZnuA"/>
    <property type="match status" value="1"/>
</dbReference>
<evidence type="ECO:0000313" key="7">
    <source>
        <dbReference type="Proteomes" id="UP000287853"/>
    </source>
</evidence>
<dbReference type="InterPro" id="IPR006127">
    <property type="entry name" value="ZnuA-like"/>
</dbReference>
<evidence type="ECO:0000256" key="1">
    <source>
        <dbReference type="ARBA" id="ARBA00011028"/>
    </source>
</evidence>
<dbReference type="Gene3D" id="3.40.50.1980">
    <property type="entry name" value="Nitrogenase molybdenum iron protein domain"/>
    <property type="match status" value="2"/>
</dbReference>
<dbReference type="EMBL" id="MTKO01000060">
    <property type="protein sequence ID" value="RWX46560.1"/>
    <property type="molecule type" value="Genomic_DNA"/>
</dbReference>
<keyword evidence="2 4" id="KW-0813">Transport</keyword>
<dbReference type="PRINTS" id="PR00690">
    <property type="entry name" value="ADHESNFAMILY"/>
</dbReference>
<comment type="similarity">
    <text evidence="1 4">Belongs to the bacterial solute-binding protein 9 family.</text>
</comment>
<keyword evidence="7" id="KW-1185">Reference proteome</keyword>
<reference evidence="6 7" key="1">
    <citation type="submission" date="2017-01" db="EMBL/GenBank/DDBJ databases">
        <title>The cable genome- insights into the physiology and evolution of filamentous bacteria capable of sulfide oxidation via long distance electron transfer.</title>
        <authorList>
            <person name="Schreiber L."/>
            <person name="Bjerg J.T."/>
            <person name="Boggild A."/>
            <person name="Van De Vossenberg J."/>
            <person name="Meysman F."/>
            <person name="Nielsen L.P."/>
            <person name="Schramm A."/>
            <person name="Kjeldsen K.U."/>
        </authorList>
    </citation>
    <scope>NUCLEOTIDE SEQUENCE [LARGE SCALE GENOMIC DNA]</scope>
    <source>
        <strain evidence="6">MCF</strain>
    </source>
</reference>
<accession>A0A444J0T6</accession>
<organism evidence="6 7">
    <name type="scientific">Candidatus Electrothrix aarhusensis</name>
    <dbReference type="NCBI Taxonomy" id="1859131"/>
    <lineage>
        <taxon>Bacteria</taxon>
        <taxon>Pseudomonadati</taxon>
        <taxon>Thermodesulfobacteriota</taxon>
        <taxon>Desulfobulbia</taxon>
        <taxon>Desulfobulbales</taxon>
        <taxon>Desulfobulbaceae</taxon>
        <taxon>Candidatus Electrothrix</taxon>
    </lineage>
</organism>